<feature type="domain" description="Aldehyde dehydrogenase" evidence="8">
    <location>
        <begin position="125"/>
        <end position="618"/>
    </location>
</feature>
<feature type="transmembrane region" description="Helical" evidence="7">
    <location>
        <begin position="41"/>
        <end position="68"/>
    </location>
</feature>
<evidence type="ECO:0000259" key="8">
    <source>
        <dbReference type="Pfam" id="PF00171"/>
    </source>
</evidence>
<dbReference type="InterPro" id="IPR029510">
    <property type="entry name" value="Ald_DH_CS_GLU"/>
</dbReference>
<keyword evidence="7" id="KW-1133">Transmembrane helix</keyword>
<dbReference type="CDD" id="cd07098">
    <property type="entry name" value="ALDH_F15-22"/>
    <property type="match status" value="1"/>
</dbReference>
<name>D4ATQ5_ARTBC</name>
<dbReference type="Proteomes" id="UP000008866">
    <property type="component" value="Unassembled WGS sequence"/>
</dbReference>
<comment type="caution">
    <text evidence="9">The sequence shown here is derived from an EMBL/GenBank/DDBJ whole genome shotgun (WGS) entry which is preliminary data.</text>
</comment>
<dbReference type="InterPro" id="IPR016162">
    <property type="entry name" value="Ald_DH_N"/>
</dbReference>
<proteinExistence type="inferred from homology"/>
<evidence type="ECO:0000256" key="7">
    <source>
        <dbReference type="SAM" id="Phobius"/>
    </source>
</evidence>
<organism evidence="9 10">
    <name type="scientific">Arthroderma benhamiae (strain ATCC MYA-4681 / CBS 112371)</name>
    <name type="common">Trichophyton mentagrophytes</name>
    <dbReference type="NCBI Taxonomy" id="663331"/>
    <lineage>
        <taxon>Eukaryota</taxon>
        <taxon>Fungi</taxon>
        <taxon>Dikarya</taxon>
        <taxon>Ascomycota</taxon>
        <taxon>Pezizomycotina</taxon>
        <taxon>Eurotiomycetes</taxon>
        <taxon>Eurotiomycetidae</taxon>
        <taxon>Onygenales</taxon>
        <taxon>Arthrodermataceae</taxon>
        <taxon>Trichophyton</taxon>
    </lineage>
</organism>
<sequence>MSWHQQHLASSFECSRTNLKIQRISATIPKGPAKGMDHLKLAYATVLNCTFTQLLTSAVLILPTLLVLKLLAASLFSQDERPVTFDVPLPKELSPEWKGVAWEDISKESREILTSQGTTGTFSEKKILSYCPADGRLLGDENGIIPATAEDIDKAFKRASAAYLQWRETSFAERRRVLRTLLKIYVLIVRLLRYILEHQNEIATACCLDSGKTKVDACFGDIMVTADKLKWTIDHGEKSLQTDRRPTNLLMMYKKNTVRYEPLGVVGACVSWNYPFHNLISPVISAIFAGNAIIVKPSEHTAWSSIFLCDIIQRAVVSCGHPKDLVQTVICLPQHADAMTSHPLLRHLIFIGSKPVAHEVCKSAAKALIPVTVELGGKDPAIILDDPKTKNDLPSIASIMMRAVFQSAGQNCIGTERIIALPNVYDELLEIVTPRIKALRLGSALLDGRGDLKAQKLPHTPDVGAQISSRSFDRLESLISEAVRDGARLIHGGKRYNHPDHPHGHYFMPTLLADVTTEMKIAQTELFAPVFVMMRAKTVDEAISIANSIKYALGSSVFGHNRADVGKCVSRLDAGMVAVNDFATFYAVGLPFGGVKDSGYGRFGGAEGLRNLSNLKAICEDRTFIQTKIPPRLDYPIQKGQGKGEDGEVAWNMCQGVVETGYQPSLSGKISGVRKILGNM</sequence>
<dbReference type="FunFam" id="3.40.309.10:FF:000024">
    <property type="entry name" value="Betaine aldehyde dehydrogenase"/>
    <property type="match status" value="1"/>
</dbReference>
<dbReference type="InterPro" id="IPR015590">
    <property type="entry name" value="Aldehyde_DH_dom"/>
</dbReference>
<dbReference type="OMA" id="ILMRGTF"/>
<evidence type="ECO:0000256" key="4">
    <source>
        <dbReference type="ARBA" id="ARBA00049194"/>
    </source>
</evidence>
<dbReference type="SUPFAM" id="SSF53720">
    <property type="entry name" value="ALDH-like"/>
    <property type="match status" value="1"/>
</dbReference>
<dbReference type="GeneID" id="9521734"/>
<dbReference type="GO" id="GO:0004029">
    <property type="term" value="F:aldehyde dehydrogenase (NAD+) activity"/>
    <property type="evidence" value="ECO:0007669"/>
    <property type="project" value="UniProtKB-EC"/>
</dbReference>
<dbReference type="eggNOG" id="KOG2454">
    <property type="taxonomic scope" value="Eukaryota"/>
</dbReference>
<dbReference type="Gene3D" id="3.40.309.10">
    <property type="entry name" value="Aldehyde Dehydrogenase, Chain A, domain 2"/>
    <property type="match status" value="1"/>
</dbReference>
<dbReference type="EMBL" id="ABSU01000009">
    <property type="protein sequence ID" value="EFE33674.1"/>
    <property type="molecule type" value="Genomic_DNA"/>
</dbReference>
<evidence type="ECO:0000256" key="6">
    <source>
        <dbReference type="RuleBase" id="RU003345"/>
    </source>
</evidence>
<keyword evidence="10" id="KW-1185">Reference proteome</keyword>
<evidence type="ECO:0000256" key="5">
    <source>
        <dbReference type="PROSITE-ProRule" id="PRU10007"/>
    </source>
</evidence>
<gene>
    <name evidence="9" type="ORF">ARB_07621</name>
</gene>
<dbReference type="InterPro" id="IPR016161">
    <property type="entry name" value="Ald_DH/histidinol_DH"/>
</dbReference>
<dbReference type="STRING" id="663331.D4ATQ5"/>
<feature type="active site" evidence="5">
    <location>
        <position position="374"/>
    </location>
</feature>
<dbReference type="InterPro" id="IPR016160">
    <property type="entry name" value="Ald_DH_CS_CYS"/>
</dbReference>
<protein>
    <recommendedName>
        <fullName evidence="3">aldehyde dehydrogenase (NAD(+))</fullName>
        <ecNumber evidence="3">1.2.1.3</ecNumber>
    </recommendedName>
</protein>
<dbReference type="HOGENOM" id="CLU_005391_1_0_1"/>
<dbReference type="Gene3D" id="3.40.605.10">
    <property type="entry name" value="Aldehyde Dehydrogenase, Chain A, domain 1"/>
    <property type="match status" value="1"/>
</dbReference>
<keyword evidence="7" id="KW-0472">Membrane</keyword>
<dbReference type="PROSITE" id="PS00687">
    <property type="entry name" value="ALDEHYDE_DEHYDR_GLU"/>
    <property type="match status" value="1"/>
</dbReference>
<keyword evidence="2 6" id="KW-0560">Oxidoreductase</keyword>
<dbReference type="AlphaFoldDB" id="D4ATQ5"/>
<accession>D4ATQ5</accession>
<reference evidence="10" key="1">
    <citation type="journal article" date="2011" name="Genome Biol.">
        <title>Comparative and functional genomics provide insights into the pathogenicity of dermatophytic fungi.</title>
        <authorList>
            <person name="Burmester A."/>
            <person name="Shelest E."/>
            <person name="Gloeckner G."/>
            <person name="Heddergott C."/>
            <person name="Schindler S."/>
            <person name="Staib P."/>
            <person name="Heidel A."/>
            <person name="Felder M."/>
            <person name="Petzold A."/>
            <person name="Szafranski K."/>
            <person name="Feuermann M."/>
            <person name="Pedruzzi I."/>
            <person name="Priebe S."/>
            <person name="Groth M."/>
            <person name="Winkler R."/>
            <person name="Li W."/>
            <person name="Kniemeyer O."/>
            <person name="Schroeckh V."/>
            <person name="Hertweck C."/>
            <person name="Hube B."/>
            <person name="White T.C."/>
            <person name="Platzer M."/>
            <person name="Guthke R."/>
            <person name="Heitman J."/>
            <person name="Woestemeyer J."/>
            <person name="Zipfel P.F."/>
            <person name="Monod M."/>
            <person name="Brakhage A.A."/>
        </authorList>
    </citation>
    <scope>NUCLEOTIDE SEQUENCE [LARGE SCALE GENOMIC DNA]</scope>
    <source>
        <strain evidence="10">ATCC MYA-4681 / CBS 112371</strain>
    </source>
</reference>
<evidence type="ECO:0000313" key="10">
    <source>
        <dbReference type="Proteomes" id="UP000008866"/>
    </source>
</evidence>
<dbReference type="PANTHER" id="PTHR11699">
    <property type="entry name" value="ALDEHYDE DEHYDROGENASE-RELATED"/>
    <property type="match status" value="1"/>
</dbReference>
<comment type="similarity">
    <text evidence="1 6">Belongs to the aldehyde dehydrogenase family.</text>
</comment>
<comment type="catalytic activity">
    <reaction evidence="4">
        <text>an aldehyde + NAD(+) + H2O = a carboxylate + NADH + 2 H(+)</text>
        <dbReference type="Rhea" id="RHEA:16185"/>
        <dbReference type="ChEBI" id="CHEBI:15377"/>
        <dbReference type="ChEBI" id="CHEBI:15378"/>
        <dbReference type="ChEBI" id="CHEBI:17478"/>
        <dbReference type="ChEBI" id="CHEBI:29067"/>
        <dbReference type="ChEBI" id="CHEBI:57540"/>
        <dbReference type="ChEBI" id="CHEBI:57945"/>
        <dbReference type="EC" id="1.2.1.3"/>
    </reaction>
</comment>
<evidence type="ECO:0000256" key="1">
    <source>
        <dbReference type="ARBA" id="ARBA00009986"/>
    </source>
</evidence>
<evidence type="ECO:0000256" key="3">
    <source>
        <dbReference type="ARBA" id="ARBA00024226"/>
    </source>
</evidence>
<dbReference type="InterPro" id="IPR016163">
    <property type="entry name" value="Ald_DH_C"/>
</dbReference>
<dbReference type="PROSITE" id="PS00070">
    <property type="entry name" value="ALDEHYDE_DEHYDR_CYS"/>
    <property type="match status" value="1"/>
</dbReference>
<dbReference type="KEGG" id="abe:ARB_07621"/>
<evidence type="ECO:0000256" key="2">
    <source>
        <dbReference type="ARBA" id="ARBA00023002"/>
    </source>
</evidence>
<keyword evidence="7" id="KW-0812">Transmembrane</keyword>
<evidence type="ECO:0000313" key="9">
    <source>
        <dbReference type="EMBL" id="EFE33674.1"/>
    </source>
</evidence>
<dbReference type="RefSeq" id="XP_003014314.1">
    <property type="nucleotide sequence ID" value="XM_003014268.1"/>
</dbReference>
<dbReference type="EC" id="1.2.1.3" evidence="3"/>
<dbReference type="Pfam" id="PF00171">
    <property type="entry name" value="Aldedh"/>
    <property type="match status" value="1"/>
</dbReference>